<sequence>MDKAQNLEALLEKYLQNRCSPQEAEQLLQWLSSEAYSPQQKALIKKALETTHTDPNERSVQHERQLAKIFENISRKISTAEQTNTKRKRLQILRRFSVAAAALFVLIGGYLLIQNPEWYKKNTPQARLVNDLPPGSNKAVLTLNDGSQVILGDAQNGDLTMQGQAAIVKKNDQLIYNKKQGPASVFYNTVTTPRGGQYQLTLEDGSKVWLNAASSIRFPTTFQGKERKIEISGEAYFEIAKDAARPFKVAFETPAGMKSEVTVLGTHFNIMSYNDEKAAKTTLLEGSVSISSNGNTAILTPAQQASQTDRNGITVASNIDVNEAVAWKNGFFEFHATGLQEVMRQIGRWYDVEISYEGKIPERNFGGKISRQNNAAEVLKILELSQIKFRIEGKKIIVTQ</sequence>
<accession>A0ABS8PK43</accession>
<keyword evidence="5" id="KW-1185">Reference proteome</keyword>
<dbReference type="Pfam" id="PF04773">
    <property type="entry name" value="FecR"/>
    <property type="match status" value="1"/>
</dbReference>
<dbReference type="Gene3D" id="3.55.50.30">
    <property type="match status" value="1"/>
</dbReference>
<evidence type="ECO:0000259" key="2">
    <source>
        <dbReference type="Pfam" id="PF04773"/>
    </source>
</evidence>
<evidence type="ECO:0000313" key="4">
    <source>
        <dbReference type="EMBL" id="MCD2421129.1"/>
    </source>
</evidence>
<dbReference type="EMBL" id="JAJNEC010000001">
    <property type="protein sequence ID" value="MCD2421129.1"/>
    <property type="molecule type" value="Genomic_DNA"/>
</dbReference>
<dbReference type="Proteomes" id="UP001199816">
    <property type="component" value="Unassembled WGS sequence"/>
</dbReference>
<dbReference type="InterPro" id="IPR032508">
    <property type="entry name" value="FecR_C"/>
</dbReference>
<name>A0ABS8PK43_9BACT</name>
<dbReference type="PANTHER" id="PTHR30273:SF2">
    <property type="entry name" value="PROTEIN FECR"/>
    <property type="match status" value="1"/>
</dbReference>
<organism evidence="4 5">
    <name type="scientific">Niabella pedocola</name>
    <dbReference type="NCBI Taxonomy" id="1752077"/>
    <lineage>
        <taxon>Bacteria</taxon>
        <taxon>Pseudomonadati</taxon>
        <taxon>Bacteroidota</taxon>
        <taxon>Chitinophagia</taxon>
        <taxon>Chitinophagales</taxon>
        <taxon>Chitinophagaceae</taxon>
        <taxon>Niabella</taxon>
    </lineage>
</organism>
<evidence type="ECO:0000259" key="3">
    <source>
        <dbReference type="Pfam" id="PF16344"/>
    </source>
</evidence>
<protein>
    <submittedName>
        <fullName evidence="4">DUF4974 domain-containing protein</fullName>
    </submittedName>
</protein>
<evidence type="ECO:0000256" key="1">
    <source>
        <dbReference type="SAM" id="Phobius"/>
    </source>
</evidence>
<keyword evidence="1" id="KW-1133">Transmembrane helix</keyword>
<gene>
    <name evidence="4" type="ORF">LQ567_00025</name>
</gene>
<dbReference type="Pfam" id="PF16344">
    <property type="entry name" value="FecR_C"/>
    <property type="match status" value="1"/>
</dbReference>
<keyword evidence="1" id="KW-0812">Transmembrane</keyword>
<dbReference type="InterPro" id="IPR006860">
    <property type="entry name" value="FecR"/>
</dbReference>
<dbReference type="PANTHER" id="PTHR30273">
    <property type="entry name" value="PERIPLASMIC SIGNAL SENSOR AND SIGMA FACTOR ACTIVATOR FECR-RELATED"/>
    <property type="match status" value="1"/>
</dbReference>
<dbReference type="InterPro" id="IPR012373">
    <property type="entry name" value="Ferrdict_sens_TM"/>
</dbReference>
<reference evidence="4 5" key="1">
    <citation type="submission" date="2021-11" db="EMBL/GenBank/DDBJ databases">
        <title>Genomic of Niabella pedocola.</title>
        <authorList>
            <person name="Wu T."/>
        </authorList>
    </citation>
    <scope>NUCLEOTIDE SEQUENCE [LARGE SCALE GENOMIC DNA]</scope>
    <source>
        <strain evidence="4 5">JCM 31011</strain>
    </source>
</reference>
<evidence type="ECO:0000313" key="5">
    <source>
        <dbReference type="Proteomes" id="UP001199816"/>
    </source>
</evidence>
<dbReference type="Gene3D" id="2.60.120.1440">
    <property type="match status" value="1"/>
</dbReference>
<feature type="transmembrane region" description="Helical" evidence="1">
    <location>
        <begin position="96"/>
        <end position="113"/>
    </location>
</feature>
<proteinExistence type="predicted"/>
<dbReference type="RefSeq" id="WP_231001912.1">
    <property type="nucleotide sequence ID" value="NZ_JAJNEC010000001.1"/>
</dbReference>
<feature type="domain" description="FecR protein" evidence="2">
    <location>
        <begin position="189"/>
        <end position="288"/>
    </location>
</feature>
<keyword evidence="1" id="KW-0472">Membrane</keyword>
<comment type="caution">
    <text evidence="4">The sequence shown here is derived from an EMBL/GenBank/DDBJ whole genome shotgun (WGS) entry which is preliminary data.</text>
</comment>
<feature type="domain" description="Protein FecR C-terminal" evidence="3">
    <location>
        <begin position="332"/>
        <end position="398"/>
    </location>
</feature>